<dbReference type="EMBL" id="DS113583">
    <property type="protein sequence ID" value="EAY00961.1"/>
    <property type="molecule type" value="Genomic_DNA"/>
</dbReference>
<dbReference type="OrthoDB" id="10263122at2759"/>
<dbReference type="PRINTS" id="PR00419">
    <property type="entry name" value="ADXRDTASE"/>
</dbReference>
<gene>
    <name evidence="6" type="ORF">TVAG_381790</name>
</gene>
<dbReference type="InterPro" id="IPR036188">
    <property type="entry name" value="FAD/NAD-bd_sf"/>
</dbReference>
<dbReference type="Pfam" id="PF14691">
    <property type="entry name" value="Fer4_20"/>
    <property type="match status" value="1"/>
</dbReference>
<dbReference type="GO" id="GO:0051536">
    <property type="term" value="F:iron-sulfur cluster binding"/>
    <property type="evidence" value="ECO:0007669"/>
    <property type="project" value="InterPro"/>
</dbReference>
<dbReference type="SUPFAM" id="SSF46548">
    <property type="entry name" value="alpha-helical ferredoxin"/>
    <property type="match status" value="1"/>
</dbReference>
<dbReference type="GO" id="GO:0016491">
    <property type="term" value="F:oxidoreductase activity"/>
    <property type="evidence" value="ECO:0000318"/>
    <property type="project" value="GO_Central"/>
</dbReference>
<dbReference type="GO" id="GO:0016627">
    <property type="term" value="F:oxidoreductase activity, acting on the CH-CH group of donors"/>
    <property type="evidence" value="ECO:0007669"/>
    <property type="project" value="UniProtKB-ARBA"/>
</dbReference>
<evidence type="ECO:0000313" key="6">
    <source>
        <dbReference type="EMBL" id="EAY00961.1"/>
    </source>
</evidence>
<dbReference type="InterPro" id="IPR028261">
    <property type="entry name" value="DPD_II"/>
</dbReference>
<accession>A2F282</accession>
<dbReference type="AlphaFoldDB" id="A2F282"/>
<dbReference type="RefSeq" id="XP_001313878.1">
    <property type="nucleotide sequence ID" value="XM_001313876.1"/>
</dbReference>
<protein>
    <recommendedName>
        <fullName evidence="3">Dihydrothymine dehydrogenase</fullName>
    </recommendedName>
    <alternativeName>
        <fullName evidence="2">Dihydrouracil dehydrogenase</fullName>
    </alternativeName>
</protein>
<dbReference type="SUPFAM" id="SSF51971">
    <property type="entry name" value="Nucleotide-binding domain"/>
    <property type="match status" value="1"/>
</dbReference>
<dbReference type="Gene3D" id="3.50.50.60">
    <property type="entry name" value="FAD/NAD(P)-binding domain"/>
    <property type="match status" value="1"/>
</dbReference>
<dbReference type="Pfam" id="PF07992">
    <property type="entry name" value="Pyr_redox_2"/>
    <property type="match status" value="1"/>
</dbReference>
<keyword evidence="1" id="KW-0560">Oxidoreductase</keyword>
<reference evidence="6" key="1">
    <citation type="submission" date="2006-10" db="EMBL/GenBank/DDBJ databases">
        <authorList>
            <person name="Amadeo P."/>
            <person name="Zhao Q."/>
            <person name="Wortman J."/>
            <person name="Fraser-Liggett C."/>
            <person name="Carlton J."/>
        </authorList>
    </citation>
    <scope>NUCLEOTIDE SEQUENCE</scope>
    <source>
        <strain evidence="6">G3</strain>
    </source>
</reference>
<sequence>MFVPIPSKIDAKKGYRYLNPPHFRSELDKCLQCSEKPCNQECPCKVDPSEFINAAMGGEPSDMDYAALCIYSKQPLGSVCGVVCPVTHCMSRCSRSKLDASINIPALQAEIIRRACKEGRFRELIKKNDPTGKKIAIVGGGPSGLSAATCLASRGHKVTIFEKNSEVGGDIQLIPKYRFPGDVIQMDLELLKIVGDTEIKLNTTFEKSMENDYDAVIYAIRSQNITRMNCPGKELAITPNEFFHLPTDTFKDKVVVINGCGGVAVDVANVASKYGAKYVTIFYRRTVD</sequence>
<dbReference type="InParanoid" id="A2F282"/>
<reference evidence="6" key="2">
    <citation type="journal article" date="2007" name="Science">
        <title>Draft genome sequence of the sexually transmitted pathogen Trichomonas vaginalis.</title>
        <authorList>
            <person name="Carlton J.M."/>
            <person name="Hirt R.P."/>
            <person name="Silva J.C."/>
            <person name="Delcher A.L."/>
            <person name="Schatz M."/>
            <person name="Zhao Q."/>
            <person name="Wortman J.R."/>
            <person name="Bidwell S.L."/>
            <person name="Alsmark U.C.M."/>
            <person name="Besteiro S."/>
            <person name="Sicheritz-Ponten T."/>
            <person name="Noel C.J."/>
            <person name="Dacks J.B."/>
            <person name="Foster P.G."/>
            <person name="Simillion C."/>
            <person name="Van de Peer Y."/>
            <person name="Miranda-Saavedra D."/>
            <person name="Barton G.J."/>
            <person name="Westrop G.D."/>
            <person name="Mueller S."/>
            <person name="Dessi D."/>
            <person name="Fiori P.L."/>
            <person name="Ren Q."/>
            <person name="Paulsen I."/>
            <person name="Zhang H."/>
            <person name="Bastida-Corcuera F.D."/>
            <person name="Simoes-Barbosa A."/>
            <person name="Brown M.T."/>
            <person name="Hayes R.D."/>
            <person name="Mukherjee M."/>
            <person name="Okumura C.Y."/>
            <person name="Schneider R."/>
            <person name="Smith A.J."/>
            <person name="Vanacova S."/>
            <person name="Villalvazo M."/>
            <person name="Haas B.J."/>
            <person name="Pertea M."/>
            <person name="Feldblyum T.V."/>
            <person name="Utterback T.R."/>
            <person name="Shu C.L."/>
            <person name="Osoegawa K."/>
            <person name="de Jong P.J."/>
            <person name="Hrdy I."/>
            <person name="Horvathova L."/>
            <person name="Zubacova Z."/>
            <person name="Dolezal P."/>
            <person name="Malik S.B."/>
            <person name="Logsdon J.M. Jr."/>
            <person name="Henze K."/>
            <person name="Gupta A."/>
            <person name="Wang C.C."/>
            <person name="Dunne R.L."/>
            <person name="Upcroft J.A."/>
            <person name="Upcroft P."/>
            <person name="White O."/>
            <person name="Salzberg S.L."/>
            <person name="Tang P."/>
            <person name="Chiu C.-H."/>
            <person name="Lee Y.-S."/>
            <person name="Embley T.M."/>
            <person name="Coombs G.H."/>
            <person name="Mottram J.C."/>
            <person name="Tachezy J."/>
            <person name="Fraser-Liggett C.M."/>
            <person name="Johnson P.J."/>
        </authorList>
    </citation>
    <scope>NUCLEOTIDE SEQUENCE [LARGE SCALE GENOMIC DNA]</scope>
    <source>
        <strain evidence="6">G3</strain>
    </source>
</reference>
<evidence type="ECO:0000256" key="3">
    <source>
        <dbReference type="ARBA" id="ARBA00032722"/>
    </source>
</evidence>
<evidence type="ECO:0000313" key="7">
    <source>
        <dbReference type="Proteomes" id="UP000001542"/>
    </source>
</evidence>
<dbReference type="STRING" id="5722.A2F282"/>
<dbReference type="VEuPathDB" id="TrichDB:TVAG_381790"/>
<name>A2F282_TRIV3</name>
<dbReference type="InterPro" id="IPR023753">
    <property type="entry name" value="FAD/NAD-binding_dom"/>
</dbReference>
<evidence type="ECO:0000256" key="2">
    <source>
        <dbReference type="ARBA" id="ARBA00030119"/>
    </source>
</evidence>
<organism evidence="6 7">
    <name type="scientific">Trichomonas vaginalis (strain ATCC PRA-98 / G3)</name>
    <dbReference type="NCBI Taxonomy" id="412133"/>
    <lineage>
        <taxon>Eukaryota</taxon>
        <taxon>Metamonada</taxon>
        <taxon>Parabasalia</taxon>
        <taxon>Trichomonadida</taxon>
        <taxon>Trichomonadidae</taxon>
        <taxon>Trichomonas</taxon>
    </lineage>
</organism>
<evidence type="ECO:0000259" key="5">
    <source>
        <dbReference type="Pfam" id="PF14691"/>
    </source>
</evidence>
<dbReference type="PANTHER" id="PTHR43073:SF2">
    <property type="entry name" value="DIHYDROPYRIMIDINE DEHYDROGENASE [NADP(+)]"/>
    <property type="match status" value="1"/>
</dbReference>
<dbReference type="Gene3D" id="1.10.1060.10">
    <property type="entry name" value="Alpha-helical ferredoxin"/>
    <property type="match status" value="1"/>
</dbReference>
<dbReference type="SMR" id="A2F282"/>
<evidence type="ECO:0000259" key="4">
    <source>
        <dbReference type="Pfam" id="PF07992"/>
    </source>
</evidence>
<evidence type="ECO:0000256" key="1">
    <source>
        <dbReference type="ARBA" id="ARBA00023002"/>
    </source>
</evidence>
<feature type="domain" description="Dihydroprymidine dehydrogenase" evidence="5">
    <location>
        <begin position="19"/>
        <end position="117"/>
    </location>
</feature>
<dbReference type="Proteomes" id="UP000001542">
    <property type="component" value="Unassembled WGS sequence"/>
</dbReference>
<dbReference type="Gene3D" id="3.40.50.720">
    <property type="entry name" value="NAD(P)-binding Rossmann-like Domain"/>
    <property type="match status" value="1"/>
</dbReference>
<dbReference type="PANTHER" id="PTHR43073">
    <property type="entry name" value="DIHYDROPYRIMIDINE DEHYDROGENASE [NADP(+)]"/>
    <property type="match status" value="1"/>
</dbReference>
<dbReference type="KEGG" id="tva:4758781"/>
<feature type="domain" description="FAD/NAD(P)-binding" evidence="4">
    <location>
        <begin position="134"/>
        <end position="285"/>
    </location>
</feature>
<dbReference type="InterPro" id="IPR009051">
    <property type="entry name" value="Helical_ferredxn"/>
</dbReference>
<dbReference type="VEuPathDB" id="TrichDB:TVAGG3_0496420"/>
<dbReference type="eggNOG" id="KOG1799">
    <property type="taxonomic scope" value="Eukaryota"/>
</dbReference>
<proteinExistence type="predicted"/>
<keyword evidence="7" id="KW-1185">Reference proteome</keyword>